<evidence type="ECO:0000313" key="1">
    <source>
        <dbReference type="EnsemblPlants" id="EMT06397"/>
    </source>
</evidence>
<proteinExistence type="predicted"/>
<reference evidence="1" key="1">
    <citation type="submission" date="2015-06" db="UniProtKB">
        <authorList>
            <consortium name="EnsemblPlants"/>
        </authorList>
    </citation>
    <scope>IDENTIFICATION</scope>
</reference>
<name>M8BTY1_AEGTA</name>
<organism evidence="1">
    <name type="scientific">Aegilops tauschii</name>
    <name type="common">Tausch's goatgrass</name>
    <name type="synonym">Aegilops squarrosa</name>
    <dbReference type="NCBI Taxonomy" id="37682"/>
    <lineage>
        <taxon>Eukaryota</taxon>
        <taxon>Viridiplantae</taxon>
        <taxon>Streptophyta</taxon>
        <taxon>Embryophyta</taxon>
        <taxon>Tracheophyta</taxon>
        <taxon>Spermatophyta</taxon>
        <taxon>Magnoliopsida</taxon>
        <taxon>Liliopsida</taxon>
        <taxon>Poales</taxon>
        <taxon>Poaceae</taxon>
        <taxon>BOP clade</taxon>
        <taxon>Pooideae</taxon>
        <taxon>Triticodae</taxon>
        <taxon>Triticeae</taxon>
        <taxon>Triticinae</taxon>
        <taxon>Aegilops</taxon>
    </lineage>
</organism>
<protein>
    <submittedName>
        <fullName evidence="1">Uncharacterized protein</fullName>
    </submittedName>
</protein>
<sequence length="128" mass="13934">MAGAGVEGMSTVTAEENDVVVAATSTTSARPLPPVEKMKGSSMEAEEGAMIMSAARLDGEEGACGDPSCKVGPHPPVKNMISLERIEYILSWEKPARRDLEEDEDADFFNEMDDSFAEFQQDVWKEVC</sequence>
<accession>M8BTY1</accession>
<dbReference type="EnsemblPlants" id="EMT06397">
    <property type="protein sequence ID" value="EMT06397"/>
    <property type="gene ID" value="F775_42678"/>
</dbReference>
<dbReference type="AlphaFoldDB" id="M8BTY1"/>